<comment type="caution">
    <text evidence="2">The sequence shown here is derived from an EMBL/GenBank/DDBJ whole genome shotgun (WGS) entry which is preliminary data.</text>
</comment>
<keyword evidence="3" id="KW-1185">Reference proteome</keyword>
<accession>A0A9D3Y2R3</accession>
<protein>
    <submittedName>
        <fullName evidence="2">Uncharacterized protein</fullName>
    </submittedName>
</protein>
<feature type="region of interest" description="Disordered" evidence="1">
    <location>
        <begin position="65"/>
        <end position="87"/>
    </location>
</feature>
<proteinExistence type="predicted"/>
<evidence type="ECO:0000313" key="2">
    <source>
        <dbReference type="EMBL" id="KAH3692024.1"/>
    </source>
</evidence>
<evidence type="ECO:0000256" key="1">
    <source>
        <dbReference type="SAM" id="MobiDB-lite"/>
    </source>
</evidence>
<organism evidence="2 3">
    <name type="scientific">Dreissena polymorpha</name>
    <name type="common">Zebra mussel</name>
    <name type="synonym">Mytilus polymorpha</name>
    <dbReference type="NCBI Taxonomy" id="45954"/>
    <lineage>
        <taxon>Eukaryota</taxon>
        <taxon>Metazoa</taxon>
        <taxon>Spiralia</taxon>
        <taxon>Lophotrochozoa</taxon>
        <taxon>Mollusca</taxon>
        <taxon>Bivalvia</taxon>
        <taxon>Autobranchia</taxon>
        <taxon>Heteroconchia</taxon>
        <taxon>Euheterodonta</taxon>
        <taxon>Imparidentia</taxon>
        <taxon>Neoheterodontei</taxon>
        <taxon>Myida</taxon>
        <taxon>Dreissenoidea</taxon>
        <taxon>Dreissenidae</taxon>
        <taxon>Dreissena</taxon>
    </lineage>
</organism>
<dbReference type="AlphaFoldDB" id="A0A9D3Y2R3"/>
<evidence type="ECO:0000313" key="3">
    <source>
        <dbReference type="Proteomes" id="UP000828390"/>
    </source>
</evidence>
<sequence>MILSNEWPDSLKCAATGDLLNLVQPLDAPNITNIKSSLIFESVNKMDYSTEQLSVFETTTRDEWRRPPYGATLTRPQSGNSSGSCSG</sequence>
<reference evidence="2" key="2">
    <citation type="submission" date="2020-11" db="EMBL/GenBank/DDBJ databases">
        <authorList>
            <person name="McCartney M.A."/>
            <person name="Auch B."/>
            <person name="Kono T."/>
            <person name="Mallez S."/>
            <person name="Becker A."/>
            <person name="Gohl D.M."/>
            <person name="Silverstein K.A.T."/>
            <person name="Koren S."/>
            <person name="Bechman K.B."/>
            <person name="Herman A."/>
            <person name="Abrahante J.E."/>
            <person name="Garbe J."/>
        </authorList>
    </citation>
    <scope>NUCLEOTIDE SEQUENCE</scope>
    <source>
        <strain evidence="2">Duluth1</strain>
        <tissue evidence="2">Whole animal</tissue>
    </source>
</reference>
<dbReference type="EMBL" id="JAIWYP010000026">
    <property type="protein sequence ID" value="KAH3692024.1"/>
    <property type="molecule type" value="Genomic_DNA"/>
</dbReference>
<name>A0A9D3Y2R3_DREPO</name>
<dbReference type="Proteomes" id="UP000828390">
    <property type="component" value="Unassembled WGS sequence"/>
</dbReference>
<feature type="compositionally biased region" description="Polar residues" evidence="1">
    <location>
        <begin position="74"/>
        <end position="87"/>
    </location>
</feature>
<gene>
    <name evidence="2" type="ORF">DPMN_194900</name>
</gene>
<reference evidence="2" key="1">
    <citation type="journal article" date="2019" name="bioRxiv">
        <title>The Genome of the Zebra Mussel, Dreissena polymorpha: A Resource for Invasive Species Research.</title>
        <authorList>
            <person name="McCartney M.A."/>
            <person name="Auch B."/>
            <person name="Kono T."/>
            <person name="Mallez S."/>
            <person name="Zhang Y."/>
            <person name="Obille A."/>
            <person name="Becker A."/>
            <person name="Abrahante J.E."/>
            <person name="Garbe J."/>
            <person name="Badalamenti J.P."/>
            <person name="Herman A."/>
            <person name="Mangelson H."/>
            <person name="Liachko I."/>
            <person name="Sullivan S."/>
            <person name="Sone E.D."/>
            <person name="Koren S."/>
            <person name="Silverstein K.A.T."/>
            <person name="Beckman K.B."/>
            <person name="Gohl D.M."/>
        </authorList>
    </citation>
    <scope>NUCLEOTIDE SEQUENCE</scope>
    <source>
        <strain evidence="2">Duluth1</strain>
        <tissue evidence="2">Whole animal</tissue>
    </source>
</reference>